<evidence type="ECO:0000256" key="4">
    <source>
        <dbReference type="ARBA" id="ARBA00022729"/>
    </source>
</evidence>
<name>A0AA39M1F7_9BILA</name>
<reference evidence="6" key="1">
    <citation type="submission" date="2023-06" db="EMBL/GenBank/DDBJ databases">
        <title>Genomic analysis of the entomopathogenic nematode Steinernema hermaphroditum.</title>
        <authorList>
            <person name="Schwarz E.M."/>
            <person name="Heppert J.K."/>
            <person name="Baniya A."/>
            <person name="Schwartz H.T."/>
            <person name="Tan C.-H."/>
            <person name="Antoshechkin I."/>
            <person name="Sternberg P.W."/>
            <person name="Goodrich-Blair H."/>
            <person name="Dillman A.R."/>
        </authorList>
    </citation>
    <scope>NUCLEOTIDE SEQUENCE</scope>
    <source>
        <strain evidence="6">PS9179</strain>
        <tissue evidence="6">Whole animal</tissue>
    </source>
</reference>
<keyword evidence="4 5" id="KW-0732">Signal</keyword>
<evidence type="ECO:0000313" key="7">
    <source>
        <dbReference type="Proteomes" id="UP001175271"/>
    </source>
</evidence>
<dbReference type="EMBL" id="JAUCMV010000002">
    <property type="protein sequence ID" value="KAK0417065.1"/>
    <property type="molecule type" value="Genomic_DNA"/>
</dbReference>
<feature type="chain" id="PRO_5041289861" description="ZP domain-containing protein" evidence="5">
    <location>
        <begin position="19"/>
        <end position="127"/>
    </location>
</feature>
<keyword evidence="3" id="KW-0964">Secreted</keyword>
<proteinExistence type="inferred from homology"/>
<accession>A0AA39M1F7</accession>
<dbReference type="Pfam" id="PF01060">
    <property type="entry name" value="TTR-52"/>
    <property type="match status" value="1"/>
</dbReference>
<protein>
    <recommendedName>
        <fullName evidence="8">ZP domain-containing protein</fullName>
    </recommendedName>
</protein>
<comment type="similarity">
    <text evidence="2">Belongs to the nematode transthyretin-like family.</text>
</comment>
<organism evidence="6 7">
    <name type="scientific">Steinernema hermaphroditum</name>
    <dbReference type="NCBI Taxonomy" id="289476"/>
    <lineage>
        <taxon>Eukaryota</taxon>
        <taxon>Metazoa</taxon>
        <taxon>Ecdysozoa</taxon>
        <taxon>Nematoda</taxon>
        <taxon>Chromadorea</taxon>
        <taxon>Rhabditida</taxon>
        <taxon>Tylenchina</taxon>
        <taxon>Panagrolaimomorpha</taxon>
        <taxon>Strongyloidoidea</taxon>
        <taxon>Steinernematidae</taxon>
        <taxon>Steinernema</taxon>
    </lineage>
</organism>
<evidence type="ECO:0008006" key="8">
    <source>
        <dbReference type="Google" id="ProtNLM"/>
    </source>
</evidence>
<dbReference type="InterPro" id="IPR001534">
    <property type="entry name" value="Transthyretin-like"/>
</dbReference>
<dbReference type="PANTHER" id="PTHR21700">
    <property type="entry name" value="TRANSTHYRETIN-LIKE FAMILY PROTEIN-RELATED"/>
    <property type="match status" value="1"/>
</dbReference>
<comment type="caution">
    <text evidence="6">The sequence shown here is derived from an EMBL/GenBank/DDBJ whole genome shotgun (WGS) entry which is preliminary data.</text>
</comment>
<evidence type="ECO:0000256" key="3">
    <source>
        <dbReference type="ARBA" id="ARBA00022525"/>
    </source>
</evidence>
<evidence type="ECO:0000256" key="5">
    <source>
        <dbReference type="SAM" id="SignalP"/>
    </source>
</evidence>
<evidence type="ECO:0000313" key="6">
    <source>
        <dbReference type="EMBL" id="KAK0417065.1"/>
    </source>
</evidence>
<dbReference type="Proteomes" id="UP001175271">
    <property type="component" value="Unassembled WGS sequence"/>
</dbReference>
<dbReference type="AlphaFoldDB" id="A0AA39M1F7"/>
<gene>
    <name evidence="6" type="ORF">QR680_012815</name>
</gene>
<dbReference type="InterPro" id="IPR038479">
    <property type="entry name" value="Transthyretin-like_sf"/>
</dbReference>
<dbReference type="GO" id="GO:0005576">
    <property type="term" value="C:extracellular region"/>
    <property type="evidence" value="ECO:0007669"/>
    <property type="project" value="UniProtKB-SubCell"/>
</dbReference>
<sequence length="127" mass="14028">MLTTLLLATLLLHHTAYSRNECYLVYGTLMCEGKPDTVANVVVDLKDDDGLIDDHLGRTKTSVNGSFSVSGCGYDPLPFNAPDPYLKIMHKCDSASNYTNTRKFEIAVFPVALPKVQNLGKIFLDDE</sequence>
<dbReference type="Gene3D" id="2.60.40.3330">
    <property type="match status" value="1"/>
</dbReference>
<keyword evidence="7" id="KW-1185">Reference proteome</keyword>
<comment type="subcellular location">
    <subcellularLocation>
        <location evidence="1">Secreted</location>
    </subcellularLocation>
</comment>
<dbReference type="PANTHER" id="PTHR21700:SF46">
    <property type="entry name" value="TRANSTHYRETIN-LIKE PROTEIN 52"/>
    <property type="match status" value="1"/>
</dbReference>
<evidence type="ECO:0000256" key="2">
    <source>
        <dbReference type="ARBA" id="ARBA00010112"/>
    </source>
</evidence>
<evidence type="ECO:0000256" key="1">
    <source>
        <dbReference type="ARBA" id="ARBA00004613"/>
    </source>
</evidence>
<dbReference type="GO" id="GO:0009986">
    <property type="term" value="C:cell surface"/>
    <property type="evidence" value="ECO:0007669"/>
    <property type="project" value="InterPro"/>
</dbReference>
<feature type="signal peptide" evidence="5">
    <location>
        <begin position="1"/>
        <end position="18"/>
    </location>
</feature>